<feature type="region of interest" description="Disordered" evidence="1">
    <location>
        <begin position="1"/>
        <end position="23"/>
    </location>
</feature>
<proteinExistence type="predicted"/>
<dbReference type="EMBL" id="CP024785">
    <property type="protein sequence ID" value="AUB38494.1"/>
    <property type="molecule type" value="Genomic_DNA"/>
</dbReference>
<sequence length="40" mass="4729">MRQHQLSRINTMAESTAKQPARRGRIFPERKVKAITFIFL</sequence>
<dbReference type="AlphaFoldDB" id="A0A2K8SSM4"/>
<evidence type="ECO:0000313" key="3">
    <source>
        <dbReference type="Proteomes" id="UP000232003"/>
    </source>
</evidence>
<protein>
    <submittedName>
        <fullName evidence="2">Uncharacterized protein</fullName>
    </submittedName>
</protein>
<dbReference type="Proteomes" id="UP000232003">
    <property type="component" value="Chromosome"/>
</dbReference>
<evidence type="ECO:0000313" key="2">
    <source>
        <dbReference type="EMBL" id="AUB38494.1"/>
    </source>
</evidence>
<accession>A0A2K8SSM4</accession>
<keyword evidence="3" id="KW-1185">Reference proteome</keyword>
<organism evidence="2 3">
    <name type="scientific">Nostoc flagelliforme CCNUN1</name>
    <dbReference type="NCBI Taxonomy" id="2038116"/>
    <lineage>
        <taxon>Bacteria</taxon>
        <taxon>Bacillati</taxon>
        <taxon>Cyanobacteriota</taxon>
        <taxon>Cyanophyceae</taxon>
        <taxon>Nostocales</taxon>
        <taxon>Nostocaceae</taxon>
        <taxon>Nostoc</taxon>
    </lineage>
</organism>
<gene>
    <name evidence="2" type="ORF">COO91_04464</name>
</gene>
<dbReference type="KEGG" id="nfl:COO91_04464"/>
<evidence type="ECO:0000256" key="1">
    <source>
        <dbReference type="SAM" id="MobiDB-lite"/>
    </source>
</evidence>
<reference evidence="2 3" key="1">
    <citation type="submission" date="2017-11" db="EMBL/GenBank/DDBJ databases">
        <title>Complete genome of a free-living desiccation-tolerant cyanobacterium and its photosynthetic adaptation to extreme terrestrial habitat.</title>
        <authorList>
            <person name="Shang J."/>
        </authorList>
    </citation>
    <scope>NUCLEOTIDE SEQUENCE [LARGE SCALE GENOMIC DNA]</scope>
    <source>
        <strain evidence="2 3">CCNUN1</strain>
    </source>
</reference>
<name>A0A2K8SSM4_9NOSO</name>
<feature type="compositionally biased region" description="Polar residues" evidence="1">
    <location>
        <begin position="1"/>
        <end position="18"/>
    </location>
</feature>